<organism evidence="2 3">
    <name type="scientific">Agrobacterium larrymoorei</name>
    <dbReference type="NCBI Taxonomy" id="160699"/>
    <lineage>
        <taxon>Bacteria</taxon>
        <taxon>Pseudomonadati</taxon>
        <taxon>Pseudomonadota</taxon>
        <taxon>Alphaproteobacteria</taxon>
        <taxon>Hyphomicrobiales</taxon>
        <taxon>Rhizobiaceae</taxon>
        <taxon>Rhizobium/Agrobacterium group</taxon>
        <taxon>Agrobacterium</taxon>
    </lineage>
</organism>
<comment type="caution">
    <text evidence="2">The sequence shown here is derived from an EMBL/GenBank/DDBJ whole genome shotgun (WGS) entry which is preliminary data.</text>
</comment>
<dbReference type="Pfam" id="PF00583">
    <property type="entry name" value="Acetyltransf_1"/>
    <property type="match status" value="1"/>
</dbReference>
<dbReference type="SUPFAM" id="SSF55729">
    <property type="entry name" value="Acyl-CoA N-acyltransferases (Nat)"/>
    <property type="match status" value="1"/>
</dbReference>
<sequence length="182" mass="21213">MTLELRITKLPNEPDDRHIAARDYCLKIIKDFYNIDHTPEWHADLDSLVTTSNTNWYSSLNKGAFWICQNERAEIIGSCGIYSMRWKPATLRRLSKYYSDGSGVCQLSRMYVREDLRGCGIGSSIEKEASLEAIQLQYNQIYLHADSRATDTLAYWTARKYLQIGRDEQLMIVDYNKKLHPY</sequence>
<dbReference type="InterPro" id="IPR016181">
    <property type="entry name" value="Acyl_CoA_acyltransferase"/>
</dbReference>
<name>A0AAJ2B736_9HYPH</name>
<dbReference type="RefSeq" id="WP_309769626.1">
    <property type="nucleotide sequence ID" value="NZ_JAVIZC010000001.1"/>
</dbReference>
<dbReference type="Gene3D" id="3.40.630.30">
    <property type="match status" value="1"/>
</dbReference>
<evidence type="ECO:0000313" key="3">
    <source>
        <dbReference type="Proteomes" id="UP001255601"/>
    </source>
</evidence>
<accession>A0AAJ2B736</accession>
<feature type="domain" description="N-acetyltransferase" evidence="1">
    <location>
        <begin position="32"/>
        <end position="150"/>
    </location>
</feature>
<dbReference type="CDD" id="cd04301">
    <property type="entry name" value="NAT_SF"/>
    <property type="match status" value="1"/>
</dbReference>
<dbReference type="EMBL" id="JAVIZC010000001">
    <property type="protein sequence ID" value="MDR6100576.1"/>
    <property type="molecule type" value="Genomic_DNA"/>
</dbReference>
<dbReference type="AlphaFoldDB" id="A0AAJ2B736"/>
<reference evidence="2" key="1">
    <citation type="submission" date="2023-08" db="EMBL/GenBank/DDBJ databases">
        <title>Functional and genomic diversity of the sorghum phyllosphere microbiome.</title>
        <authorList>
            <person name="Shade A."/>
        </authorList>
    </citation>
    <scope>NUCLEOTIDE SEQUENCE</scope>
    <source>
        <strain evidence="2">SORGH_AS_0974</strain>
    </source>
</reference>
<proteinExistence type="predicted"/>
<dbReference type="GO" id="GO:0016747">
    <property type="term" value="F:acyltransferase activity, transferring groups other than amino-acyl groups"/>
    <property type="evidence" value="ECO:0007669"/>
    <property type="project" value="InterPro"/>
</dbReference>
<dbReference type="Proteomes" id="UP001255601">
    <property type="component" value="Unassembled WGS sequence"/>
</dbReference>
<dbReference type="InterPro" id="IPR000182">
    <property type="entry name" value="GNAT_dom"/>
</dbReference>
<protein>
    <submittedName>
        <fullName evidence="2">GNAT superfamily N-acetyltransferase</fullName>
    </submittedName>
</protein>
<evidence type="ECO:0000313" key="2">
    <source>
        <dbReference type="EMBL" id="MDR6100576.1"/>
    </source>
</evidence>
<gene>
    <name evidence="2" type="ORF">QE369_000754</name>
</gene>
<evidence type="ECO:0000259" key="1">
    <source>
        <dbReference type="Pfam" id="PF00583"/>
    </source>
</evidence>